<evidence type="ECO:0000313" key="9">
    <source>
        <dbReference type="Proteomes" id="UP000663760"/>
    </source>
</evidence>
<dbReference type="CDD" id="cd16574">
    <property type="entry name" value="RING-HC_Topors"/>
    <property type="match status" value="1"/>
</dbReference>
<feature type="domain" description="PHD-type" evidence="6">
    <location>
        <begin position="419"/>
        <end position="468"/>
    </location>
</feature>
<dbReference type="PANTHER" id="PTHR47177:SF3">
    <property type="entry name" value="F18C1.6 PROTEIN"/>
    <property type="match status" value="1"/>
</dbReference>
<dbReference type="SMART" id="SM00184">
    <property type="entry name" value="RING"/>
    <property type="match status" value="1"/>
</dbReference>
<dbReference type="PANTHER" id="PTHR47177">
    <property type="entry name" value="F18C1.6 PROTEIN"/>
    <property type="match status" value="1"/>
</dbReference>
<dbReference type="InterPro" id="IPR017907">
    <property type="entry name" value="Znf_RING_CS"/>
</dbReference>
<dbReference type="SUPFAM" id="SSF57903">
    <property type="entry name" value="FYVE/PHD zinc finger"/>
    <property type="match status" value="1"/>
</dbReference>
<dbReference type="InterPro" id="IPR013083">
    <property type="entry name" value="Znf_RING/FYVE/PHD"/>
</dbReference>
<dbReference type="GO" id="GO:0008270">
    <property type="term" value="F:zinc ion binding"/>
    <property type="evidence" value="ECO:0007669"/>
    <property type="project" value="UniProtKB-KW"/>
</dbReference>
<evidence type="ECO:0000259" key="7">
    <source>
        <dbReference type="PROSITE" id="PS50089"/>
    </source>
</evidence>
<name>A0A7I8KL25_SPIIN</name>
<dbReference type="InterPro" id="IPR011011">
    <property type="entry name" value="Znf_FYVE_PHD"/>
</dbReference>
<evidence type="ECO:0000256" key="5">
    <source>
        <dbReference type="SAM" id="MobiDB-lite"/>
    </source>
</evidence>
<dbReference type="OrthoDB" id="365379at2759"/>
<dbReference type="Proteomes" id="UP000663760">
    <property type="component" value="Chromosome 6"/>
</dbReference>
<feature type="compositionally biased region" description="Basic residues" evidence="5">
    <location>
        <begin position="102"/>
        <end position="115"/>
    </location>
</feature>
<evidence type="ECO:0000313" key="8">
    <source>
        <dbReference type="EMBL" id="CAA7398361.1"/>
    </source>
</evidence>
<dbReference type="Pfam" id="PF13639">
    <property type="entry name" value="zf-RING_2"/>
    <property type="match status" value="1"/>
</dbReference>
<evidence type="ECO:0000259" key="6">
    <source>
        <dbReference type="PROSITE" id="PS50016"/>
    </source>
</evidence>
<dbReference type="SMART" id="SM00249">
    <property type="entry name" value="PHD"/>
    <property type="match status" value="1"/>
</dbReference>
<dbReference type="PROSITE" id="PS00518">
    <property type="entry name" value="ZF_RING_1"/>
    <property type="match status" value="1"/>
</dbReference>
<feature type="compositionally biased region" description="Acidic residues" evidence="5">
    <location>
        <begin position="81"/>
        <end position="95"/>
    </location>
</feature>
<dbReference type="PROSITE" id="PS50016">
    <property type="entry name" value="ZF_PHD_2"/>
    <property type="match status" value="1"/>
</dbReference>
<dbReference type="PROSITE" id="PS50089">
    <property type="entry name" value="ZF_RING_2"/>
    <property type="match status" value="1"/>
</dbReference>
<organism evidence="8 9">
    <name type="scientific">Spirodela intermedia</name>
    <name type="common">Intermediate duckweed</name>
    <dbReference type="NCBI Taxonomy" id="51605"/>
    <lineage>
        <taxon>Eukaryota</taxon>
        <taxon>Viridiplantae</taxon>
        <taxon>Streptophyta</taxon>
        <taxon>Embryophyta</taxon>
        <taxon>Tracheophyta</taxon>
        <taxon>Spermatophyta</taxon>
        <taxon>Magnoliopsida</taxon>
        <taxon>Liliopsida</taxon>
        <taxon>Araceae</taxon>
        <taxon>Lemnoideae</taxon>
        <taxon>Spirodela</taxon>
    </lineage>
</organism>
<feature type="compositionally biased region" description="Gly residues" evidence="5">
    <location>
        <begin position="14"/>
        <end position="24"/>
    </location>
</feature>
<sequence length="648" mass="71497">MAQNKACCGKIQRRGGGGGEGGGWRRGRRRGLARGGSGSDDPSDEEYVVGLDEEGESSYDSYSSDASREASVDTINGASCSEEEEEELEPEDVEEVGAAGGRCRRLVLRNSRVKRGPREDRNSKVSFVPEEESEMETPPARKARPVPRQRSAVFPEEEEESEDDDDEDFAPDEEEEEEEELVKSPVRKAGGGKSGPLKKQQQNKTRPGNWNYNVNDKRKKAPARKRNMRIVVISDDDDLVVEDKVQEDGEQMKNKRARICRQRRRKSRVIHSDSSDSDSSDVDFKIDEEELGDLQAEGPLDWERRPLSSGVHGQKKGKGKELDDLAQICGICLSEEKKEATRGLLDCCSHFFCFACIMEWSKVESRCPVCKRRFKTVSKSVRSDAGFSLRTTVVKIPKRDQVYQPSEEEIRGFLDPYANVVCVECQQGGDDNLMLLCDLCDSPAHTYCVGLGREVPEGNWYCNGCRSTDPAPSNYRAQASFVDHGSSGEPCWGNTSVSAPQEPPQQLAALTCQIPSEGAAYWSSDGRPSPGMDPGTPSRASGIMASTLLGRRSIHQRIRFMLFNDRSRRTPEGLARNPVNQPSCTEDDAFGSEMEQHGNAICASGHMNGRDGSSSRSLLGSRGNVNLWPYSEGGSLGALESAKDHVQS</sequence>
<dbReference type="AlphaFoldDB" id="A0A7I8KL25"/>
<gene>
    <name evidence="8" type="ORF">SI8410_06009026</name>
</gene>
<keyword evidence="3" id="KW-0862">Zinc</keyword>
<protein>
    <submittedName>
        <fullName evidence="8">Uncharacterized protein</fullName>
    </submittedName>
</protein>
<dbReference type="InterPro" id="IPR019787">
    <property type="entry name" value="Znf_PHD-finger"/>
</dbReference>
<dbReference type="SUPFAM" id="SSF57850">
    <property type="entry name" value="RING/U-box"/>
    <property type="match status" value="1"/>
</dbReference>
<dbReference type="Pfam" id="PF00628">
    <property type="entry name" value="PHD"/>
    <property type="match status" value="1"/>
</dbReference>
<accession>A0A7I8KL25</accession>
<keyword evidence="9" id="KW-1185">Reference proteome</keyword>
<feature type="compositionally biased region" description="Acidic residues" evidence="5">
    <location>
        <begin position="41"/>
        <end position="57"/>
    </location>
</feature>
<feature type="compositionally biased region" description="Polar residues" evidence="5">
    <location>
        <begin position="199"/>
        <end position="214"/>
    </location>
</feature>
<feature type="region of interest" description="Disordered" evidence="5">
    <location>
        <begin position="1"/>
        <end position="227"/>
    </location>
</feature>
<feature type="compositionally biased region" description="Basic residues" evidence="5">
    <location>
        <begin position="217"/>
        <end position="227"/>
    </location>
</feature>
<dbReference type="InterPro" id="IPR001965">
    <property type="entry name" value="Znf_PHD"/>
</dbReference>
<evidence type="ECO:0000256" key="3">
    <source>
        <dbReference type="ARBA" id="ARBA00022833"/>
    </source>
</evidence>
<reference evidence="8" key="1">
    <citation type="submission" date="2020-02" db="EMBL/GenBank/DDBJ databases">
        <authorList>
            <person name="Scholz U."/>
            <person name="Mascher M."/>
            <person name="Fiebig A."/>
        </authorList>
    </citation>
    <scope>NUCLEOTIDE SEQUENCE</scope>
</reference>
<evidence type="ECO:0000256" key="1">
    <source>
        <dbReference type="ARBA" id="ARBA00022723"/>
    </source>
</evidence>
<feature type="domain" description="RING-type" evidence="7">
    <location>
        <begin position="329"/>
        <end position="371"/>
    </location>
</feature>
<evidence type="ECO:0000256" key="4">
    <source>
        <dbReference type="PROSITE-ProRule" id="PRU00175"/>
    </source>
</evidence>
<keyword evidence="2 4" id="KW-0863">Zinc-finger</keyword>
<feature type="compositionally biased region" description="Acidic residues" evidence="5">
    <location>
        <begin position="155"/>
        <end position="180"/>
    </location>
</feature>
<feature type="region of interest" description="Disordered" evidence="5">
    <location>
        <begin position="569"/>
        <end position="590"/>
    </location>
</feature>
<keyword evidence="1" id="KW-0479">Metal-binding</keyword>
<dbReference type="Gene3D" id="3.30.40.10">
    <property type="entry name" value="Zinc/RING finger domain, C3HC4 (zinc finger)"/>
    <property type="match status" value="2"/>
</dbReference>
<proteinExistence type="predicted"/>
<dbReference type="InterPro" id="IPR058746">
    <property type="entry name" value="Znf_RING-type_Topors"/>
</dbReference>
<evidence type="ECO:0000256" key="2">
    <source>
        <dbReference type="ARBA" id="ARBA00022771"/>
    </source>
</evidence>
<dbReference type="InterPro" id="IPR001841">
    <property type="entry name" value="Znf_RING"/>
</dbReference>
<dbReference type="EMBL" id="LR746269">
    <property type="protein sequence ID" value="CAA7398361.1"/>
    <property type="molecule type" value="Genomic_DNA"/>
</dbReference>